<reference evidence="1 2" key="1">
    <citation type="submission" date="2018-06" db="EMBL/GenBank/DDBJ databases">
        <title>Lujinxingia sediminis gen. nov. sp. nov., a new facultative anaerobic member of the class Deltaproteobacteria, and proposal of Lujinxingaceae fam. nov.</title>
        <authorList>
            <person name="Guo L.-Y."/>
            <person name="Li C.-M."/>
            <person name="Wang S."/>
            <person name="Du Z.-J."/>
        </authorList>
    </citation>
    <scope>NUCLEOTIDE SEQUENCE [LARGE SCALE GENOMIC DNA]</scope>
    <source>
        <strain evidence="1 2">FA350</strain>
    </source>
</reference>
<gene>
    <name evidence="1" type="ORF">DN745_08990</name>
</gene>
<dbReference type="PANTHER" id="PTHR12697:SF5">
    <property type="entry name" value="DEOXYHYPUSINE HYDROXYLASE"/>
    <property type="match status" value="1"/>
</dbReference>
<dbReference type="Pfam" id="PF13646">
    <property type="entry name" value="HEAT_2"/>
    <property type="match status" value="1"/>
</dbReference>
<dbReference type="PANTHER" id="PTHR12697">
    <property type="entry name" value="PBS LYASE HEAT-LIKE PROTEIN"/>
    <property type="match status" value="1"/>
</dbReference>
<dbReference type="SUPFAM" id="SSF48371">
    <property type="entry name" value="ARM repeat"/>
    <property type="match status" value="2"/>
</dbReference>
<dbReference type="Proteomes" id="UP000249799">
    <property type="component" value="Chromosome"/>
</dbReference>
<evidence type="ECO:0000313" key="2">
    <source>
        <dbReference type="Proteomes" id="UP000249799"/>
    </source>
</evidence>
<protein>
    <submittedName>
        <fullName evidence="1">Uncharacterized protein</fullName>
    </submittedName>
</protein>
<proteinExistence type="predicted"/>
<accession>A0A2Z4FKG1</accession>
<dbReference type="InterPro" id="IPR016024">
    <property type="entry name" value="ARM-type_fold"/>
</dbReference>
<organism evidence="1 2">
    <name type="scientific">Bradymonas sediminis</name>
    <dbReference type="NCBI Taxonomy" id="1548548"/>
    <lineage>
        <taxon>Bacteria</taxon>
        <taxon>Deltaproteobacteria</taxon>
        <taxon>Bradymonadales</taxon>
        <taxon>Bradymonadaceae</taxon>
        <taxon>Bradymonas</taxon>
    </lineage>
</organism>
<dbReference type="Gene3D" id="1.25.10.10">
    <property type="entry name" value="Leucine-rich Repeat Variant"/>
    <property type="match status" value="2"/>
</dbReference>
<dbReference type="GO" id="GO:0016491">
    <property type="term" value="F:oxidoreductase activity"/>
    <property type="evidence" value="ECO:0007669"/>
    <property type="project" value="TreeGrafter"/>
</dbReference>
<dbReference type="InterPro" id="IPR011989">
    <property type="entry name" value="ARM-like"/>
</dbReference>
<keyword evidence="2" id="KW-1185">Reference proteome</keyword>
<dbReference type="KEGG" id="bsed:DN745_08990"/>
<name>A0A2Z4FKG1_9DELT</name>
<evidence type="ECO:0000313" key="1">
    <source>
        <dbReference type="EMBL" id="AWV89467.1"/>
    </source>
</evidence>
<dbReference type="RefSeq" id="WP_111334120.1">
    <property type="nucleotide sequence ID" value="NZ_CP030032.1"/>
</dbReference>
<dbReference type="EMBL" id="CP030032">
    <property type="protein sequence ID" value="AWV89467.1"/>
    <property type="molecule type" value="Genomic_DNA"/>
</dbReference>
<sequence length="622" mass="67017">MSIKKLLVVLFISLLVWPVSAAAAPNKELKAELQGYVDSIREDENARATFYALMTQAVIDKKSAKKDLVALAKDADATVRMGAGMGLVLAGGRNAEATLVAELAASPQLYEALVSSANLLPEKEEVQVLKALLKAAKPEQVRDIFRYLAGQYGDVYDVLGEYLLQKDPALRAPALEAALYTAHEDAGDYAEKMLKSKDEAIRADGLKLAIGLAQSPGGSAKAVAVLKSALKNKTAAIADQSARYLVEQGHREGVDFLAAALTKEEDEAKKLGLATFLLAHQARVDKKISAPLMESENKELQSVGWQLAAVTGDAEVLAKINEMFGSTNFDERIFAVKSLGLTGSTTAVGLLSRALFEGERTIRLDAARGLGQLGKPGALDALQRAMSAERDREVKLAVIEAVASIKNPKSLQILRFQTTDRDPQVKLAVVQGMRKLGDKDVLSAMKVLKNDRDLAIQWQVFLSTLEISPKQGLADMPRALRNPPVDFMDDIVKLKASTRIQVLEYLLRNGGNSARAKTLVAVERLGDETLDLARKVLLDGKVEESTRLSLLKLVAAKNSPKDQVLLEKLVRGTDGMPALQQAAVAALLQYTSSDLGATYRGLLGSKDPVIRAQAAYGLAVID</sequence>
<dbReference type="OrthoDB" id="508269at2"/>
<dbReference type="AlphaFoldDB" id="A0A2Z4FKG1"/>